<feature type="region of interest" description="Disordered" evidence="1">
    <location>
        <begin position="636"/>
        <end position="714"/>
    </location>
</feature>
<dbReference type="Gene3D" id="1.25.40.10">
    <property type="entry name" value="Tetratricopeptide repeat domain"/>
    <property type="match status" value="1"/>
</dbReference>
<keyword evidence="2" id="KW-0732">Signal</keyword>
<dbReference type="Proteomes" id="UP001228044">
    <property type="component" value="Unassembled WGS sequence"/>
</dbReference>
<dbReference type="Pfam" id="PF09906">
    <property type="entry name" value="DUF2135"/>
    <property type="match status" value="1"/>
</dbReference>
<feature type="domain" description="VIT" evidence="3">
    <location>
        <begin position="53"/>
        <end position="181"/>
    </location>
</feature>
<feature type="region of interest" description="Disordered" evidence="1">
    <location>
        <begin position="34"/>
        <end position="53"/>
    </location>
</feature>
<feature type="compositionally biased region" description="Low complexity" evidence="1">
    <location>
        <begin position="648"/>
        <end position="661"/>
    </location>
</feature>
<keyword evidence="5" id="KW-1185">Reference proteome</keyword>
<dbReference type="RefSeq" id="WP_290357932.1">
    <property type="nucleotide sequence ID" value="NZ_JAUHHC010000001.1"/>
</dbReference>
<feature type="compositionally biased region" description="Basic and acidic residues" evidence="1">
    <location>
        <begin position="636"/>
        <end position="647"/>
    </location>
</feature>
<organism evidence="4 5">
    <name type="scientific">Roseateles violae</name>
    <dbReference type="NCBI Taxonomy" id="3058042"/>
    <lineage>
        <taxon>Bacteria</taxon>
        <taxon>Pseudomonadati</taxon>
        <taxon>Pseudomonadota</taxon>
        <taxon>Betaproteobacteria</taxon>
        <taxon>Burkholderiales</taxon>
        <taxon>Sphaerotilaceae</taxon>
        <taxon>Roseateles</taxon>
    </lineage>
</organism>
<name>A0ABT8DRG5_9BURK</name>
<comment type="caution">
    <text evidence="4">The sequence shown here is derived from an EMBL/GenBank/DDBJ whole genome shotgun (WGS) entry which is preliminary data.</text>
</comment>
<dbReference type="InterPro" id="IPR011990">
    <property type="entry name" value="TPR-like_helical_dom_sf"/>
</dbReference>
<evidence type="ECO:0000313" key="4">
    <source>
        <dbReference type="EMBL" id="MDN3919635.1"/>
    </source>
</evidence>
<feature type="compositionally biased region" description="Low complexity" evidence="1">
    <location>
        <begin position="680"/>
        <end position="695"/>
    </location>
</feature>
<dbReference type="Pfam" id="PF08487">
    <property type="entry name" value="VIT"/>
    <property type="match status" value="1"/>
</dbReference>
<evidence type="ECO:0000256" key="2">
    <source>
        <dbReference type="SAM" id="SignalP"/>
    </source>
</evidence>
<feature type="compositionally biased region" description="Basic and acidic residues" evidence="1">
    <location>
        <begin position="696"/>
        <end position="705"/>
    </location>
</feature>
<accession>A0ABT8DRG5</accession>
<dbReference type="PROSITE" id="PS51468">
    <property type="entry name" value="VIT"/>
    <property type="match status" value="1"/>
</dbReference>
<evidence type="ECO:0000313" key="5">
    <source>
        <dbReference type="Proteomes" id="UP001228044"/>
    </source>
</evidence>
<dbReference type="Gene3D" id="2.60.120.380">
    <property type="match status" value="1"/>
</dbReference>
<gene>
    <name evidence="4" type="ORF">QWJ38_04985</name>
</gene>
<protein>
    <submittedName>
        <fullName evidence="4">VIT domain-containing protein</fullName>
    </submittedName>
</protein>
<proteinExistence type="predicted"/>
<evidence type="ECO:0000256" key="1">
    <source>
        <dbReference type="SAM" id="MobiDB-lite"/>
    </source>
</evidence>
<feature type="signal peptide" evidence="2">
    <location>
        <begin position="1"/>
        <end position="34"/>
    </location>
</feature>
<dbReference type="InterPro" id="IPR013694">
    <property type="entry name" value="VIT"/>
</dbReference>
<evidence type="ECO:0000259" key="3">
    <source>
        <dbReference type="PROSITE" id="PS51468"/>
    </source>
</evidence>
<reference evidence="4 5" key="1">
    <citation type="submission" date="2023-06" db="EMBL/GenBank/DDBJ databases">
        <title>Pelomonas sp. PFR6 16S ribosomal RNA gene Genome sequencing and assembly.</title>
        <authorList>
            <person name="Woo H."/>
        </authorList>
    </citation>
    <scope>NUCLEOTIDE SEQUENCE [LARGE SCALE GENOMIC DNA]</scope>
    <source>
        <strain evidence="4 5">PFR6</strain>
    </source>
</reference>
<dbReference type="PANTHER" id="PTHR48125:SF10">
    <property type="entry name" value="OS12G0136300 PROTEIN"/>
    <property type="match status" value="1"/>
</dbReference>
<dbReference type="SUPFAM" id="SSF48452">
    <property type="entry name" value="TPR-like"/>
    <property type="match status" value="1"/>
</dbReference>
<dbReference type="EMBL" id="JAUHHC010000001">
    <property type="protein sequence ID" value="MDN3919635.1"/>
    <property type="molecule type" value="Genomic_DNA"/>
</dbReference>
<feature type="compositionally biased region" description="Pro residues" evidence="1">
    <location>
        <begin position="662"/>
        <end position="679"/>
    </location>
</feature>
<feature type="chain" id="PRO_5047138581" evidence="2">
    <location>
        <begin position="35"/>
        <end position="1041"/>
    </location>
</feature>
<dbReference type="InterPro" id="IPR019220">
    <property type="entry name" value="DUF2135"/>
</dbReference>
<dbReference type="PANTHER" id="PTHR48125">
    <property type="entry name" value="LP07818P1"/>
    <property type="match status" value="1"/>
</dbReference>
<sequence length="1041" mass="112392">MPLSSNGSPGALRRLLAALATASGLALLATTALAQAPTPPGETTRVAPPRRPPPPPLLIVPEARIPVRLESATVRTLIVGATAKTRIEFTLYNPNERVLEGELQFPLLERQTVTGMALDIEGQLREAVAVPKAKGRQVFDDVTRQQVDPALLQMSKGNNYSLRVYPLPARGRRQVALELSEPLDLARAGAGKPAAATLRLPLNFAERIAKLDVEVSLPGVAPSQVAATWRASRPARSADGQGGTVVRLQQSPAEAGGGELVVQRAHSETSFVSTELFRGKRYFYAELPASTESQPRAVPRTLGLVWDASGSGARRSREQELTLLDAYFRRLGKVDVALRVVRDVAEPDERFEVRDGQWQALRKRLAGLVYDGASNPGAMTVPAGAELGLLVSDGLFNYGDAPLPKPQQPLLIVGSGAGADLTLLRRSAEASGGELVDLDGLLARMPLAEAAAEGTRLLTRQRSHLATLDGVGTAELIAASRYEEGGRFVVAGVLLQPTAELRLGLVSPAGVKTTRSLRINENDGAARNGTAIAAQQWARLRWAELAEDELRQAKAMERLGLQFNLLTPQTSLIVLDNGLQYARYGIAPPASDKKLFAEYESIVALMQRDEERARSTQLARVTRDFEQRVQWWQREFPKDAPPEEMRPRATAMAVGAAAPAPGFAPPPAPAPAPAPPPAPVATSPAAARAAAQAAAAERERAEATQRRAASAASEARSAEAAAKAAAAGGGAGSSTTIALKKWAPDSAYARRMREAAPQDVYAIYLDERPNYENSTAFFLDAADILLDKGQPLLAARVASNLAEMKLEDRHILRILAYRLLQFGRVELALPVLQRVLALAPDEPQSWRDLALAQRSAGAYQRAVDNLWHIVTQPWQGRFPGIEVIALSELNAIVAEARNKGQALNTEAIPATLLQNLPVAMRTVLSWDADNTDIDLWVTDPNGERAYYGRQLTYQGGLMSRDFTGGYGPEEFSLRDPKPGTYKVQAQFYGHRQQIVAPSTTLMLQFISGFGTPQEKQQSVILRLSGREQIVDVGEFEVKAPQ</sequence>